<evidence type="ECO:0000313" key="3">
    <source>
        <dbReference type="Proteomes" id="UP000030302"/>
    </source>
</evidence>
<accession>A0A0A1FKH9</accession>
<organism evidence="2 3">
    <name type="scientific">Collimonas arenae</name>
    <dbReference type="NCBI Taxonomy" id="279058"/>
    <lineage>
        <taxon>Bacteria</taxon>
        <taxon>Pseudomonadati</taxon>
        <taxon>Pseudomonadota</taxon>
        <taxon>Betaproteobacteria</taxon>
        <taxon>Burkholderiales</taxon>
        <taxon>Oxalobacteraceae</taxon>
        <taxon>Collimonas</taxon>
    </lineage>
</organism>
<keyword evidence="1" id="KW-0812">Transmembrane</keyword>
<keyword evidence="2" id="KW-0614">Plasmid</keyword>
<reference evidence="3" key="1">
    <citation type="journal article" date="2014" name="Soil Biol. Biochem.">
        <title>Structure and function of bacterial communities in ageing soils: Insights from the Mendocino ecological staircase.</title>
        <authorList>
            <person name="Uroz S."/>
            <person name="Tech J.J."/>
            <person name="Sawaya N.A."/>
            <person name="Frey-Klett P."/>
            <person name="Leveau J.H.J."/>
        </authorList>
    </citation>
    <scope>NUCLEOTIDE SEQUENCE [LARGE SCALE GENOMIC DNA]</scope>
    <source>
        <strain evidence="3">Cal35</strain>
        <plasmid evidence="3">unnamed</plasmid>
    </source>
</reference>
<dbReference type="RefSeq" id="WP_040126119.1">
    <property type="nucleotide sequence ID" value="NZ_CP009963.1"/>
</dbReference>
<dbReference type="HOGENOM" id="CLU_1923996_0_0_4"/>
<sequence>MKYLALGVKIFVIATAALAFIFFWQILEMSSASDSARRLAGREWASISASRIAFFTAYENECEHPDFNAMRNETKKHLLSFRECSQNLALEKSSYFDMSVEEAESLGQAMQVATDRIVLPVPLRWIQDLSI</sequence>
<evidence type="ECO:0000313" key="2">
    <source>
        <dbReference type="EMBL" id="AIY44184.1"/>
    </source>
</evidence>
<keyword evidence="1" id="KW-0472">Membrane</keyword>
<keyword evidence="1" id="KW-1133">Transmembrane helix</keyword>
<dbReference type="Proteomes" id="UP000030302">
    <property type="component" value="Plasmid unnamed"/>
</dbReference>
<protein>
    <submittedName>
        <fullName evidence="2">Uncharacterized protein</fullName>
    </submittedName>
</protein>
<feature type="transmembrane region" description="Helical" evidence="1">
    <location>
        <begin position="6"/>
        <end position="27"/>
    </location>
</feature>
<dbReference type="EMBL" id="CP009963">
    <property type="protein sequence ID" value="AIY44184.1"/>
    <property type="molecule type" value="Genomic_DNA"/>
</dbReference>
<geneLocation type="plasmid" evidence="2 3">
    <name>unnamed</name>
</geneLocation>
<proteinExistence type="predicted"/>
<gene>
    <name evidence="2" type="ORF">LT85_p005</name>
</gene>
<dbReference type="KEGG" id="care:LT85_p005"/>
<evidence type="ECO:0000256" key="1">
    <source>
        <dbReference type="SAM" id="Phobius"/>
    </source>
</evidence>
<name>A0A0A1FKH9_9BURK</name>
<keyword evidence="3" id="KW-1185">Reference proteome</keyword>
<dbReference type="AlphaFoldDB" id="A0A0A1FKH9"/>